<name>A0AAV8UI46_9RHOD</name>
<dbReference type="InterPro" id="IPR018200">
    <property type="entry name" value="USP_CS"/>
</dbReference>
<dbReference type="PROSITE" id="PS50235">
    <property type="entry name" value="USP_3"/>
    <property type="match status" value="1"/>
</dbReference>
<dbReference type="InterPro" id="IPR028889">
    <property type="entry name" value="USP"/>
</dbReference>
<dbReference type="PROSITE" id="PS00972">
    <property type="entry name" value="USP_1"/>
    <property type="match status" value="1"/>
</dbReference>
<evidence type="ECO:0000256" key="2">
    <source>
        <dbReference type="SAM" id="MobiDB-lite"/>
    </source>
</evidence>
<organism evidence="4 5">
    <name type="scientific">Rhodosorus marinus</name>
    <dbReference type="NCBI Taxonomy" id="101924"/>
    <lineage>
        <taxon>Eukaryota</taxon>
        <taxon>Rhodophyta</taxon>
        <taxon>Stylonematophyceae</taxon>
        <taxon>Stylonematales</taxon>
        <taxon>Stylonemataceae</taxon>
        <taxon>Rhodosorus</taxon>
    </lineage>
</organism>
<sequence length="406" mass="45671">MTALSATDARSSTRTLRLQLSRGGKGDVVTAQLGGSVSDGGNVGRKNVNSESVTSVTSESGDEGGELKNEGVERAFPPGLLNLGNTCYFNSVLQVLYHLKSFRDALSEWNPPEDADPYRVALALSLKRLFVQMADVERRNVSQSIPPNHFLSVLREQNSDFTGYDQEDAHEFLRFLLDKVSDAFRASRPSSNPHQAYQQVSKRPRKSSEENPFQKLFEGGGATYTRCFECDTVKRREESFLDVSLPVQSGCSLSWALSQQVQRETLTDKYDCELCLTKTEAERWWQLNTIPPVVTLHLKLFTYDRNIQGKVAASVRCPQSICFSRWCSNGSGESMYQLDAVIVHEGSTMTSGHYYAYVNENGWYCFDDSDVSVIDEASLRRKLFTPVKPKKTAYLLFYRKTDLESE</sequence>
<dbReference type="EC" id="3.4.19.12" evidence="1"/>
<dbReference type="AlphaFoldDB" id="A0AAV8UI46"/>
<feature type="compositionally biased region" description="Polar residues" evidence="2">
    <location>
        <begin position="1"/>
        <end position="18"/>
    </location>
</feature>
<keyword evidence="1" id="KW-0833">Ubl conjugation pathway</keyword>
<keyword evidence="1" id="KW-0788">Thiol protease</keyword>
<feature type="region of interest" description="Disordered" evidence="2">
    <location>
        <begin position="1"/>
        <end position="70"/>
    </location>
</feature>
<keyword evidence="1" id="KW-0645">Protease</keyword>
<dbReference type="Proteomes" id="UP001157974">
    <property type="component" value="Unassembled WGS sequence"/>
</dbReference>
<evidence type="ECO:0000256" key="1">
    <source>
        <dbReference type="RuleBase" id="RU366025"/>
    </source>
</evidence>
<feature type="compositionally biased region" description="Low complexity" evidence="2">
    <location>
        <begin position="47"/>
        <end position="59"/>
    </location>
</feature>
<feature type="region of interest" description="Disordered" evidence="2">
    <location>
        <begin position="186"/>
        <end position="213"/>
    </location>
</feature>
<accession>A0AAV8UI46</accession>
<comment type="caution">
    <text evidence="4">The sequence shown here is derived from an EMBL/GenBank/DDBJ whole genome shotgun (WGS) entry which is preliminary data.</text>
</comment>
<dbReference type="InterPro" id="IPR050164">
    <property type="entry name" value="Peptidase_C19"/>
</dbReference>
<evidence type="ECO:0000313" key="5">
    <source>
        <dbReference type="Proteomes" id="UP001157974"/>
    </source>
</evidence>
<dbReference type="PANTHER" id="PTHR24006">
    <property type="entry name" value="UBIQUITIN CARBOXYL-TERMINAL HYDROLASE"/>
    <property type="match status" value="1"/>
</dbReference>
<dbReference type="Gene3D" id="3.90.70.10">
    <property type="entry name" value="Cysteine proteinases"/>
    <property type="match status" value="1"/>
</dbReference>
<evidence type="ECO:0000313" key="4">
    <source>
        <dbReference type="EMBL" id="KAJ8900957.1"/>
    </source>
</evidence>
<dbReference type="GO" id="GO:0005829">
    <property type="term" value="C:cytosol"/>
    <property type="evidence" value="ECO:0007669"/>
    <property type="project" value="TreeGrafter"/>
</dbReference>
<gene>
    <name evidence="4" type="ORF">NDN08_000254</name>
</gene>
<dbReference type="PANTHER" id="PTHR24006:SF905">
    <property type="entry name" value="UBIQUITIN CARBOXYL-TERMINAL HYDROLASE 1"/>
    <property type="match status" value="1"/>
</dbReference>
<keyword evidence="1" id="KW-0378">Hydrolase</keyword>
<proteinExistence type="inferred from homology"/>
<dbReference type="PROSITE" id="PS00973">
    <property type="entry name" value="USP_2"/>
    <property type="match status" value="1"/>
</dbReference>
<keyword evidence="5" id="KW-1185">Reference proteome</keyword>
<evidence type="ECO:0000259" key="3">
    <source>
        <dbReference type="PROSITE" id="PS50235"/>
    </source>
</evidence>
<feature type="domain" description="USP" evidence="3">
    <location>
        <begin position="78"/>
        <end position="401"/>
    </location>
</feature>
<dbReference type="GO" id="GO:0004843">
    <property type="term" value="F:cysteine-type deubiquitinase activity"/>
    <property type="evidence" value="ECO:0007669"/>
    <property type="project" value="UniProtKB-UniRule"/>
</dbReference>
<dbReference type="SUPFAM" id="SSF54001">
    <property type="entry name" value="Cysteine proteinases"/>
    <property type="match status" value="1"/>
</dbReference>
<dbReference type="GO" id="GO:0016579">
    <property type="term" value="P:protein deubiquitination"/>
    <property type="evidence" value="ECO:0007669"/>
    <property type="project" value="InterPro"/>
</dbReference>
<dbReference type="Pfam" id="PF00443">
    <property type="entry name" value="UCH"/>
    <property type="match status" value="1"/>
</dbReference>
<dbReference type="InterPro" id="IPR001394">
    <property type="entry name" value="Peptidase_C19_UCH"/>
</dbReference>
<feature type="compositionally biased region" description="Polar residues" evidence="2">
    <location>
        <begin position="188"/>
        <end position="201"/>
    </location>
</feature>
<dbReference type="InterPro" id="IPR038765">
    <property type="entry name" value="Papain-like_cys_pep_sf"/>
</dbReference>
<dbReference type="GO" id="GO:0006508">
    <property type="term" value="P:proteolysis"/>
    <property type="evidence" value="ECO:0007669"/>
    <property type="project" value="UniProtKB-KW"/>
</dbReference>
<reference evidence="4 5" key="1">
    <citation type="journal article" date="2023" name="Nat. Commun.">
        <title>Origin of minicircular mitochondrial genomes in red algae.</title>
        <authorList>
            <person name="Lee Y."/>
            <person name="Cho C.H."/>
            <person name="Lee Y.M."/>
            <person name="Park S.I."/>
            <person name="Yang J.H."/>
            <person name="West J.A."/>
            <person name="Bhattacharya D."/>
            <person name="Yoon H.S."/>
        </authorList>
    </citation>
    <scope>NUCLEOTIDE SEQUENCE [LARGE SCALE GENOMIC DNA]</scope>
    <source>
        <strain evidence="4 5">CCMP1338</strain>
        <tissue evidence="4">Whole cell</tissue>
    </source>
</reference>
<dbReference type="EMBL" id="JAMWBK010000013">
    <property type="protein sequence ID" value="KAJ8900957.1"/>
    <property type="molecule type" value="Genomic_DNA"/>
</dbReference>
<comment type="catalytic activity">
    <reaction evidence="1">
        <text>Thiol-dependent hydrolysis of ester, thioester, amide, peptide and isopeptide bonds formed by the C-terminal Gly of ubiquitin (a 76-residue protein attached to proteins as an intracellular targeting signal).</text>
        <dbReference type="EC" id="3.4.19.12"/>
    </reaction>
</comment>
<dbReference type="GO" id="GO:0005634">
    <property type="term" value="C:nucleus"/>
    <property type="evidence" value="ECO:0007669"/>
    <property type="project" value="TreeGrafter"/>
</dbReference>
<comment type="similarity">
    <text evidence="1">Belongs to the peptidase C19 family.</text>
</comment>
<protein>
    <recommendedName>
        <fullName evidence="1">Ubiquitin carboxyl-terminal hydrolase</fullName>
        <ecNumber evidence="1">3.4.19.12</ecNumber>
    </recommendedName>
</protein>